<name>A0ABX5VTS5_9PROT</name>
<dbReference type="EMBL" id="CP040973">
    <property type="protein sequence ID" value="QDC61385.1"/>
    <property type="molecule type" value="Genomic_DNA"/>
</dbReference>
<dbReference type="SUPFAM" id="SSF52402">
    <property type="entry name" value="Adenine nucleotide alpha hydrolases-like"/>
    <property type="match status" value="1"/>
</dbReference>
<dbReference type="Proteomes" id="UP000312702">
    <property type="component" value="Chromosome"/>
</dbReference>
<evidence type="ECO:0000313" key="1">
    <source>
        <dbReference type="EMBL" id="QDC61385.1"/>
    </source>
</evidence>
<evidence type="ECO:0000313" key="2">
    <source>
        <dbReference type="Proteomes" id="UP000312702"/>
    </source>
</evidence>
<organism evidence="1 2">
    <name type="scientific">Candidatus Methylopumilus universalis</name>
    <dbReference type="NCBI Taxonomy" id="2588536"/>
    <lineage>
        <taxon>Bacteria</taxon>
        <taxon>Pseudomonadati</taxon>
        <taxon>Pseudomonadota</taxon>
        <taxon>Betaproteobacteria</taxon>
        <taxon>Nitrosomonadales</taxon>
        <taxon>Methylophilaceae</taxon>
        <taxon>Candidatus Methylopumilus</taxon>
    </lineage>
</organism>
<proteinExistence type="predicted"/>
<accession>A0ABX5VTS5</accession>
<protein>
    <submittedName>
        <fullName evidence="1">N-acetyl sugar amidotransferase</fullName>
    </submittedName>
</protein>
<keyword evidence="2" id="KW-1185">Reference proteome</keyword>
<gene>
    <name evidence="1" type="ORF">FIT74_04310</name>
</gene>
<sequence length="404" mass="47146">MSEAFFGLPKEVLFCKSCVISNQRPNSTPEFKHKQDDKKSTIGFGEDGICDACRYSETKAKDINWRDREEKLVNLLDKHRRTDGRYDVIVPGSGGKDSAYTSHILKYRYGMNPLTVTWAPHKYTEIGWKNFENWIHVGGLDNILFTPNGRLHRYLTRLAFLNLLHPFQPFIVGQRIIGPLIAVKFDVPLVMYGENQAEYGNNSNENYTPTMDRKFFSVERAEDIILGGESIGDIISRGEFKLNDFSPYIPPSSDYLESKGVEVHYLGYYLKWDPQECYYYSVEHTGFQANSERTEGTYSKYSSIDDRIDMFHYYTTLIKFGIGRATYDAAQEIRNGKITREEGLKLVQRYDAEFPKKYFKEFLDYISLSEQEFNDTVDRFRSPHLWEKRNGTWMLKHAVWMSNE</sequence>
<dbReference type="InterPro" id="IPR020022">
    <property type="entry name" value="N-acetyl_sugar_amidoTrfase"/>
</dbReference>
<dbReference type="NCBIfam" id="TIGR03573">
    <property type="entry name" value="WbuX"/>
    <property type="match status" value="1"/>
</dbReference>
<dbReference type="RefSeq" id="WP_139884481.1">
    <property type="nucleotide sequence ID" value="NZ_CP040973.1"/>
</dbReference>
<reference evidence="1 2" key="1">
    <citation type="journal article" date="2019" name="ISME J.">
        <title>Evolution in action: habitat transition from sediment to the pelagial leads to genome streamlining in Methylophilaceae.</title>
        <authorList>
            <person name="Salcher M."/>
            <person name="Schaefle D."/>
            <person name="Kaspar M."/>
            <person name="Neuenschwander S.M."/>
            <person name="Ghai R."/>
        </authorList>
    </citation>
    <scope>NUCLEOTIDE SEQUENCE [LARGE SCALE GENOMIC DNA]</scope>
    <source>
        <strain evidence="1 2">MMS-VI-25</strain>
    </source>
</reference>